<dbReference type="PANTHER" id="PTHR12635:SF7">
    <property type="entry name" value="RHO GTPASE ACTIVATING PROTEIN 6-RELATED"/>
    <property type="match status" value="1"/>
</dbReference>
<dbReference type="InterPro" id="IPR008936">
    <property type="entry name" value="Rho_GTPase_activation_prot"/>
</dbReference>
<dbReference type="InterPro" id="IPR000198">
    <property type="entry name" value="RhoGAP_dom"/>
</dbReference>
<dbReference type="OrthoDB" id="6501186at2759"/>
<dbReference type="PANTHER" id="PTHR12635">
    <property type="entry name" value="RHO-GTPASE-ACTIVATING PROTEIN 6 FAMILY MEMBER"/>
    <property type="match status" value="1"/>
</dbReference>
<dbReference type="SUPFAM" id="SSF48350">
    <property type="entry name" value="GTPase activation domain, GAP"/>
    <property type="match status" value="1"/>
</dbReference>
<feature type="region of interest" description="Disordered" evidence="2">
    <location>
        <begin position="573"/>
        <end position="592"/>
    </location>
</feature>
<dbReference type="EMBL" id="DS619513">
    <property type="protein sequence ID" value="EEC00625.1"/>
    <property type="molecule type" value="Genomic_DNA"/>
</dbReference>
<dbReference type="GO" id="GO:0015629">
    <property type="term" value="C:actin cytoskeleton"/>
    <property type="evidence" value="ECO:0000318"/>
    <property type="project" value="GO_Central"/>
</dbReference>
<dbReference type="Pfam" id="PF00620">
    <property type="entry name" value="RhoGAP"/>
    <property type="match status" value="1"/>
</dbReference>
<name>B7P202_IXOSC</name>
<sequence>MLVPGEKMAEIVAEIDFPVQKHSQEVVKLPVFEPVRWHPLGMVKEGHADVVRIPADEYVLCGGREWGHVEREVTSNGADAWQIRGGFTAEHLEHGVLYKRLRVITWWPTVVENAVDDALQPRGPALGVADDEDVPVSGPVSHCRPNVVLVEEIAHVKAFHDLVSVGGHDDSMRSFGKLSTRPRAMRDLSERWDSVDSLRHRGSATDAGEEDGVALRGPQVPRVVNCCLRYLEDFGLNTVGIFRVSSSKRRVRQLREEFDSGREVHLDQERQQPHDVAQLLKEYLRDLPQPLLTRDLYVPFLYTQRVPDRSKQLELLRQLVRLLPTYSRDTLWALLRFLRKVADTAVDRKSPAGQSLPGNKMDAHNLATMLGPNILRLSKTEKDKFIVENLERAEERCDVILVVRQLIENYEHIFQVPAEDLDSLYRRLLIERPEDLEILLRRHYYNSPGSQDDDESNDQVFDDDGNTDDPEADLRAVLMRPPVHRSRERKTQEGALPFILITPEARAARALASSTPAKEDDKDVTVSFTMKMPSSPDVPAYLESDDVTRSATRPLQKTSPPAEQQEVTITIEIPPRKKVPSSSRRFLTSKEKEDKAYKINKSKSTSSILNFFGGSSDSRRDSGDGAEEGRHGGAGTTGSATGPRRNSREVRFQTEKWRRCEIISSEHTDKRHK</sequence>
<dbReference type="GO" id="GO:0007015">
    <property type="term" value="P:actin filament organization"/>
    <property type="evidence" value="ECO:0000318"/>
    <property type="project" value="GO_Central"/>
</dbReference>
<organism>
    <name type="scientific">Ixodes scapularis</name>
    <name type="common">Black-legged tick</name>
    <name type="synonym">Deer tick</name>
    <dbReference type="NCBI Taxonomy" id="6945"/>
    <lineage>
        <taxon>Eukaryota</taxon>
        <taxon>Metazoa</taxon>
        <taxon>Ecdysozoa</taxon>
        <taxon>Arthropoda</taxon>
        <taxon>Chelicerata</taxon>
        <taxon>Arachnida</taxon>
        <taxon>Acari</taxon>
        <taxon>Parasitiformes</taxon>
        <taxon>Ixodida</taxon>
        <taxon>Ixodoidea</taxon>
        <taxon>Ixodidae</taxon>
        <taxon>Ixodinae</taxon>
        <taxon>Ixodes</taxon>
    </lineage>
</organism>
<keyword evidence="6" id="KW-1185">Reference proteome</keyword>
<feature type="compositionally biased region" description="Basic and acidic residues" evidence="2">
    <location>
        <begin position="617"/>
        <end position="631"/>
    </location>
</feature>
<feature type="domain" description="Rho-GAP" evidence="3">
    <location>
        <begin position="213"/>
        <end position="414"/>
    </location>
</feature>
<dbReference type="STRING" id="6945.B7P202"/>
<reference evidence="5" key="2">
    <citation type="submission" date="2020-05" db="UniProtKB">
        <authorList>
            <consortium name="EnsemblMetazoa"/>
        </authorList>
    </citation>
    <scope>IDENTIFICATION</scope>
    <source>
        <strain evidence="5">wikel</strain>
    </source>
</reference>
<reference evidence="4 6" key="1">
    <citation type="submission" date="2008-03" db="EMBL/GenBank/DDBJ databases">
        <title>Annotation of Ixodes scapularis.</title>
        <authorList>
            <consortium name="Ixodes scapularis Genome Project Consortium"/>
            <person name="Caler E."/>
            <person name="Hannick L.I."/>
            <person name="Bidwell S."/>
            <person name="Joardar V."/>
            <person name="Thiagarajan M."/>
            <person name="Amedeo P."/>
            <person name="Galinsky K.J."/>
            <person name="Schobel S."/>
            <person name="Inman J."/>
            <person name="Hostetler J."/>
            <person name="Miller J."/>
            <person name="Hammond M."/>
            <person name="Megy K."/>
            <person name="Lawson D."/>
            <person name="Kodira C."/>
            <person name="Sutton G."/>
            <person name="Meyer J."/>
            <person name="Hill C.A."/>
            <person name="Birren B."/>
            <person name="Nene V."/>
            <person name="Collins F."/>
            <person name="Alarcon-Chaidez F."/>
            <person name="Wikel S."/>
            <person name="Strausberg R."/>
        </authorList>
    </citation>
    <scope>NUCLEOTIDE SEQUENCE [LARGE SCALE GENOMIC DNA]</scope>
    <source>
        <strain evidence="6">Wikel</strain>
        <strain evidence="4">Wikel colony</strain>
    </source>
</reference>
<dbReference type="EMBL" id="ABJB010287000">
    <property type="status" value="NOT_ANNOTATED_CDS"/>
    <property type="molecule type" value="Genomic_DNA"/>
</dbReference>
<feature type="region of interest" description="Disordered" evidence="2">
    <location>
        <begin position="608"/>
        <end position="653"/>
    </location>
</feature>
<dbReference type="GO" id="GO:0005096">
    <property type="term" value="F:GTPase activator activity"/>
    <property type="evidence" value="ECO:0000318"/>
    <property type="project" value="GO_Central"/>
</dbReference>
<evidence type="ECO:0000259" key="3">
    <source>
        <dbReference type="PROSITE" id="PS50238"/>
    </source>
</evidence>
<dbReference type="VEuPathDB" id="VectorBase:ISCI016094"/>
<dbReference type="Gene3D" id="1.10.555.10">
    <property type="entry name" value="Rho GTPase activation protein"/>
    <property type="match status" value="1"/>
</dbReference>
<dbReference type="PROSITE" id="PS50238">
    <property type="entry name" value="RHOGAP"/>
    <property type="match status" value="1"/>
</dbReference>
<dbReference type="Proteomes" id="UP000001555">
    <property type="component" value="Unassembled WGS sequence"/>
</dbReference>
<dbReference type="GO" id="GO:0007165">
    <property type="term" value="P:signal transduction"/>
    <property type="evidence" value="ECO:0007669"/>
    <property type="project" value="InterPro"/>
</dbReference>
<dbReference type="VEuPathDB" id="VectorBase:ISCP_002668"/>
<feature type="compositionally biased region" description="Acidic residues" evidence="2">
    <location>
        <begin position="451"/>
        <end position="471"/>
    </location>
</feature>
<feature type="compositionally biased region" description="Polar residues" evidence="2">
    <location>
        <begin position="549"/>
        <end position="567"/>
    </location>
</feature>
<dbReference type="EnsemblMetazoa" id="ISCW016094-RA">
    <property type="protein sequence ID" value="ISCW016094-PA"/>
    <property type="gene ID" value="ISCW016094"/>
</dbReference>
<dbReference type="PaxDb" id="6945-B7P202"/>
<evidence type="ECO:0000313" key="4">
    <source>
        <dbReference type="EMBL" id="EEC00625.1"/>
    </source>
</evidence>
<evidence type="ECO:0000256" key="2">
    <source>
        <dbReference type="SAM" id="MobiDB-lite"/>
    </source>
</evidence>
<dbReference type="AlphaFoldDB" id="B7P202"/>
<evidence type="ECO:0000256" key="1">
    <source>
        <dbReference type="ARBA" id="ARBA00022468"/>
    </source>
</evidence>
<dbReference type="InParanoid" id="B7P202"/>
<dbReference type="VEuPathDB" id="VectorBase:ISCW016094"/>
<feature type="region of interest" description="Disordered" evidence="2">
    <location>
        <begin position="548"/>
        <end position="567"/>
    </location>
</feature>
<dbReference type="SMART" id="SM00324">
    <property type="entry name" value="RhoGAP"/>
    <property type="match status" value="1"/>
</dbReference>
<feature type="region of interest" description="Disordered" evidence="2">
    <location>
        <begin position="446"/>
        <end position="495"/>
    </location>
</feature>
<keyword evidence="1" id="KW-0343">GTPase activation</keyword>
<dbReference type="HOGENOM" id="CLU_408426_0_0_1"/>
<protein>
    <recommendedName>
        <fullName evidence="3">Rho-GAP domain-containing protein</fullName>
    </recommendedName>
</protein>
<evidence type="ECO:0000313" key="5">
    <source>
        <dbReference type="EnsemblMetazoa" id="ISCW016094-PA"/>
    </source>
</evidence>
<evidence type="ECO:0000313" key="6">
    <source>
        <dbReference type="Proteomes" id="UP000001555"/>
    </source>
</evidence>
<dbReference type="InterPro" id="IPR037863">
    <property type="entry name" value="RHOGAP6/36"/>
</dbReference>
<accession>B7P202</accession>
<gene>
    <name evidence="4" type="ORF">IscW_ISCW016094</name>
</gene>
<proteinExistence type="predicted"/>